<keyword evidence="3" id="KW-1185">Reference proteome</keyword>
<keyword evidence="1" id="KW-0472">Membrane</keyword>
<protein>
    <submittedName>
        <fullName evidence="2">Uncharacterized protein</fullName>
    </submittedName>
</protein>
<keyword evidence="1" id="KW-0812">Transmembrane</keyword>
<keyword evidence="1" id="KW-1133">Transmembrane helix</keyword>
<dbReference type="VEuPathDB" id="VectorBase:GPPI024029"/>
<sequence length="70" mass="7925">MALESKDLDMVMDIIIPCILLVGLFIINGVILVLICRKRKNLIYENFEEIAPKGDREQEGGSESMEMGRL</sequence>
<dbReference type="EMBL" id="JXJN01011048">
    <property type="status" value="NOT_ANNOTATED_CDS"/>
    <property type="molecule type" value="Genomic_DNA"/>
</dbReference>
<evidence type="ECO:0000256" key="1">
    <source>
        <dbReference type="SAM" id="Phobius"/>
    </source>
</evidence>
<dbReference type="EnsemblMetazoa" id="GPPI024029-RA">
    <property type="protein sequence ID" value="GPPI024029-PA"/>
    <property type="gene ID" value="GPPI024029"/>
</dbReference>
<proteinExistence type="predicted"/>
<reference evidence="3" key="1">
    <citation type="submission" date="2015-01" db="EMBL/GenBank/DDBJ databases">
        <authorList>
            <person name="Aksoy S."/>
            <person name="Warren W."/>
            <person name="Wilson R.K."/>
        </authorList>
    </citation>
    <scope>NUCLEOTIDE SEQUENCE [LARGE SCALE GENOMIC DNA]</scope>
    <source>
        <strain evidence="3">IAEA</strain>
    </source>
</reference>
<accession>A0A1B0BAL1</accession>
<name>A0A1B0BAL1_9MUSC</name>
<reference evidence="2" key="2">
    <citation type="submission" date="2020-05" db="UniProtKB">
        <authorList>
            <consortium name="EnsemblMetazoa"/>
        </authorList>
    </citation>
    <scope>IDENTIFICATION</scope>
    <source>
        <strain evidence="2">IAEA</strain>
    </source>
</reference>
<evidence type="ECO:0000313" key="2">
    <source>
        <dbReference type="EnsemblMetazoa" id="GPPI024029-PA"/>
    </source>
</evidence>
<evidence type="ECO:0000313" key="3">
    <source>
        <dbReference type="Proteomes" id="UP000092460"/>
    </source>
</evidence>
<dbReference type="AlphaFoldDB" id="A0A1B0BAL1"/>
<feature type="transmembrane region" description="Helical" evidence="1">
    <location>
        <begin position="14"/>
        <end position="36"/>
    </location>
</feature>
<dbReference type="Proteomes" id="UP000092460">
    <property type="component" value="Unassembled WGS sequence"/>
</dbReference>
<organism evidence="2 3">
    <name type="scientific">Glossina palpalis gambiensis</name>
    <dbReference type="NCBI Taxonomy" id="67801"/>
    <lineage>
        <taxon>Eukaryota</taxon>
        <taxon>Metazoa</taxon>
        <taxon>Ecdysozoa</taxon>
        <taxon>Arthropoda</taxon>
        <taxon>Hexapoda</taxon>
        <taxon>Insecta</taxon>
        <taxon>Pterygota</taxon>
        <taxon>Neoptera</taxon>
        <taxon>Endopterygota</taxon>
        <taxon>Diptera</taxon>
        <taxon>Brachycera</taxon>
        <taxon>Muscomorpha</taxon>
        <taxon>Hippoboscoidea</taxon>
        <taxon>Glossinidae</taxon>
        <taxon>Glossina</taxon>
    </lineage>
</organism>